<dbReference type="PANTHER" id="PTHR34219:SF3">
    <property type="entry name" value="BLL7967 PROTEIN"/>
    <property type="match status" value="1"/>
</dbReference>
<protein>
    <submittedName>
        <fullName evidence="2">Putative iron-regulated membrane protein</fullName>
    </submittedName>
</protein>
<dbReference type="Pfam" id="PF03929">
    <property type="entry name" value="PepSY_TM"/>
    <property type="match status" value="1"/>
</dbReference>
<feature type="transmembrane region" description="Helical" evidence="1">
    <location>
        <begin position="207"/>
        <end position="229"/>
    </location>
</feature>
<evidence type="ECO:0000313" key="2">
    <source>
        <dbReference type="EMBL" id="PXV67758.1"/>
    </source>
</evidence>
<dbReference type="EMBL" id="QICN01000005">
    <property type="protein sequence ID" value="PXV67758.1"/>
    <property type="molecule type" value="Genomic_DNA"/>
</dbReference>
<organism evidence="2 3">
    <name type="scientific">Sinimarinibacterium flocculans</name>
    <dbReference type="NCBI Taxonomy" id="985250"/>
    <lineage>
        <taxon>Bacteria</taxon>
        <taxon>Pseudomonadati</taxon>
        <taxon>Pseudomonadota</taxon>
        <taxon>Gammaproteobacteria</taxon>
        <taxon>Nevskiales</taxon>
        <taxon>Nevskiaceae</taxon>
        <taxon>Sinimarinibacterium</taxon>
    </lineage>
</organism>
<dbReference type="OrthoDB" id="9776609at2"/>
<feature type="transmembrane region" description="Helical" evidence="1">
    <location>
        <begin position="489"/>
        <end position="511"/>
    </location>
</feature>
<dbReference type="RefSeq" id="WP_110265233.1">
    <property type="nucleotide sequence ID" value="NZ_CAWNXA010000005.1"/>
</dbReference>
<feature type="transmembrane region" description="Helical" evidence="1">
    <location>
        <begin position="395"/>
        <end position="418"/>
    </location>
</feature>
<feature type="transmembrane region" description="Helical" evidence="1">
    <location>
        <begin position="12"/>
        <end position="40"/>
    </location>
</feature>
<evidence type="ECO:0000256" key="1">
    <source>
        <dbReference type="SAM" id="Phobius"/>
    </source>
</evidence>
<dbReference type="AlphaFoldDB" id="A0A318E8Y7"/>
<accession>A0A318E8Y7</accession>
<dbReference type="InterPro" id="IPR005625">
    <property type="entry name" value="PepSY-ass_TM"/>
</dbReference>
<proteinExistence type="predicted"/>
<dbReference type="PANTHER" id="PTHR34219">
    <property type="entry name" value="IRON-REGULATED INNER MEMBRANE PROTEIN-RELATED"/>
    <property type="match status" value="1"/>
</dbReference>
<feature type="transmembrane region" description="Helical" evidence="1">
    <location>
        <begin position="459"/>
        <end position="477"/>
    </location>
</feature>
<keyword evidence="1" id="KW-1133">Transmembrane helix</keyword>
<evidence type="ECO:0000313" key="3">
    <source>
        <dbReference type="Proteomes" id="UP000248330"/>
    </source>
</evidence>
<sequence length="534" mass="57362">MIRLSQERAKTLLAIHGWSAVFLGLLLYAVILTGVASVFATEIGDWSSPLPARVEDPFPPGTDGMIRGLAETVDPAFHEELFFFPRAGNRLYAFFHAHETGEDGTPRERGVAAEFDPSSGAMIKRVEGTGDDIEAQDDANALAHFMVDLHVRLHLPHPWGLLLTGVLGLAMLVAAVTGFVVHRHLIRELFTLRRRGDRLLTARDTHVIAGTWNLPFAFVLAFTGSYFSFGSAFGIPAMAMVAFGGDQERMIETVIGNPPATDETPAVMGDLDAMIADARERSGAQVGFVQVQHWGRADALVTMFMDYREGKLLGPNYVYGGANGGFRYTKPSLGLTDSTGSALFSLMSPLHFGNFAGVFSKAVWFALGFAGAYVSITGLLLWTTRRQAQRGWRHLAAATHAVGYGLPLGLVLAAWAYFGGRALGFDVNTAMMSTFLMTLAASCAVAWRVEALATARRGLLGATGLALIALPVLRMTSGGPGWADAFGTGLQTLVAFDIVVVLGGLFCLWTLRRVPQPATAPLAADDELDEAART</sequence>
<dbReference type="Proteomes" id="UP000248330">
    <property type="component" value="Unassembled WGS sequence"/>
</dbReference>
<feature type="transmembrane region" description="Helical" evidence="1">
    <location>
        <begin position="159"/>
        <end position="186"/>
    </location>
</feature>
<keyword evidence="1" id="KW-0472">Membrane</keyword>
<feature type="transmembrane region" description="Helical" evidence="1">
    <location>
        <begin position="430"/>
        <end position="447"/>
    </location>
</feature>
<comment type="caution">
    <text evidence="2">The sequence shown here is derived from an EMBL/GenBank/DDBJ whole genome shotgun (WGS) entry which is preliminary data.</text>
</comment>
<keyword evidence="1" id="KW-0812">Transmembrane</keyword>
<reference evidence="2 3" key="1">
    <citation type="submission" date="2018-04" db="EMBL/GenBank/DDBJ databases">
        <title>Genomic Encyclopedia of Type Strains, Phase IV (KMG-IV): sequencing the most valuable type-strain genomes for metagenomic binning, comparative biology and taxonomic classification.</title>
        <authorList>
            <person name="Goeker M."/>
        </authorList>
    </citation>
    <scope>NUCLEOTIDE SEQUENCE [LARGE SCALE GENOMIC DNA]</scope>
    <source>
        <strain evidence="2 3">DSM 104150</strain>
    </source>
</reference>
<gene>
    <name evidence="2" type="ORF">C8D93_105114</name>
</gene>
<feature type="transmembrane region" description="Helical" evidence="1">
    <location>
        <begin position="362"/>
        <end position="383"/>
    </location>
</feature>
<keyword evidence="3" id="KW-1185">Reference proteome</keyword>
<name>A0A318E8Y7_9GAMM</name>